<keyword evidence="3" id="KW-1185">Reference proteome</keyword>
<feature type="transmembrane region" description="Helical" evidence="1">
    <location>
        <begin position="88"/>
        <end position="112"/>
    </location>
</feature>
<keyword evidence="1" id="KW-0472">Membrane</keyword>
<accession>A0AAX0Q5M4</accession>
<dbReference type="Pfam" id="PF13346">
    <property type="entry name" value="ABC2_membrane_5"/>
    <property type="match status" value="1"/>
</dbReference>
<evidence type="ECO:0000256" key="1">
    <source>
        <dbReference type="SAM" id="Phobius"/>
    </source>
</evidence>
<name>A0AAX0Q5M4_9EURY</name>
<evidence type="ECO:0000313" key="3">
    <source>
        <dbReference type="Proteomes" id="UP000243820"/>
    </source>
</evidence>
<comment type="caution">
    <text evidence="2">The sequence shown here is derived from an EMBL/GenBank/DDBJ whole genome shotgun (WGS) entry which is preliminary data.</text>
</comment>
<dbReference type="EMBL" id="LMVO01000045">
    <property type="protein sequence ID" value="PAV08607.1"/>
    <property type="molecule type" value="Genomic_DNA"/>
</dbReference>
<keyword evidence="1" id="KW-0812">Transmembrane</keyword>
<dbReference type="InterPro" id="IPR025699">
    <property type="entry name" value="ABC2_memb-like"/>
</dbReference>
<dbReference type="RefSeq" id="WP_042697880.1">
    <property type="nucleotide sequence ID" value="NZ_LMVO01000045.1"/>
</dbReference>
<organism evidence="2 3">
    <name type="scientific">Methanocorpusculum parvum</name>
    <dbReference type="NCBI Taxonomy" id="2193"/>
    <lineage>
        <taxon>Archaea</taxon>
        <taxon>Methanobacteriati</taxon>
        <taxon>Methanobacteriota</taxon>
        <taxon>Stenosarchaea group</taxon>
        <taxon>Methanomicrobia</taxon>
        <taxon>Methanomicrobiales</taxon>
        <taxon>Methanocorpusculaceae</taxon>
        <taxon>Methanocorpusculum</taxon>
    </lineage>
</organism>
<reference evidence="2 3" key="1">
    <citation type="journal article" date="2017" name="BMC Genomics">
        <title>Genomic analysis of methanogenic archaea reveals a shift towards energy conservation.</title>
        <authorList>
            <person name="Gilmore S.P."/>
            <person name="Henske J.K."/>
            <person name="Sexton J.A."/>
            <person name="Solomon K.V."/>
            <person name="Seppala S."/>
            <person name="Yoo J.I."/>
            <person name="Huyett L.M."/>
            <person name="Pressman A."/>
            <person name="Cogan J.Z."/>
            <person name="Kivenson V."/>
            <person name="Peng X."/>
            <person name="Tan Y."/>
            <person name="Valentine D.L."/>
            <person name="O'Malley M.A."/>
        </authorList>
    </citation>
    <scope>NUCLEOTIDE SEQUENCE [LARGE SCALE GENOMIC DNA]</scope>
    <source>
        <strain evidence="2 3">XII</strain>
    </source>
</reference>
<gene>
    <name evidence="2" type="ORF">ASJ83_03310</name>
</gene>
<proteinExistence type="predicted"/>
<sequence length="210" mass="23637">MKPAFLLPGLMLKDLLNLRPMGKTLLLMFFIFGIIFIPMGNIMTVYFLLMIFAALLPMTSLSMDDLAKWDRYALTMPVTRQEIVRSKYLLMLVFFVIAFLVSGTIAAVMMYLDPSNATPLWFMLLVAALGIFYGACLIPLLYKFGSEKARYLMFVLMIAAGVFLVGWFALFGESFTGDLLPFVLTLDAASIAAVVASYFVSVRIYEKKEF</sequence>
<dbReference type="PANTHER" id="PTHR41309:SF2">
    <property type="entry name" value="MEMBRANE PROTEIN"/>
    <property type="match status" value="1"/>
</dbReference>
<dbReference type="Proteomes" id="UP000243820">
    <property type="component" value="Unassembled WGS sequence"/>
</dbReference>
<keyword evidence="1" id="KW-1133">Transmembrane helix</keyword>
<feature type="transmembrane region" description="Helical" evidence="1">
    <location>
        <begin position="21"/>
        <end position="39"/>
    </location>
</feature>
<evidence type="ECO:0000313" key="2">
    <source>
        <dbReference type="EMBL" id="PAV08607.1"/>
    </source>
</evidence>
<dbReference type="AlphaFoldDB" id="A0AAX0Q5M4"/>
<feature type="transmembrane region" description="Helical" evidence="1">
    <location>
        <begin position="151"/>
        <end position="170"/>
    </location>
</feature>
<feature type="transmembrane region" description="Helical" evidence="1">
    <location>
        <begin position="182"/>
        <end position="205"/>
    </location>
</feature>
<dbReference type="PANTHER" id="PTHR41309">
    <property type="entry name" value="MEMBRANE PROTEIN-RELATED"/>
    <property type="match status" value="1"/>
</dbReference>
<protein>
    <recommendedName>
        <fullName evidence="4">ABC-2 transporter permease</fullName>
    </recommendedName>
</protein>
<feature type="transmembrane region" description="Helical" evidence="1">
    <location>
        <begin position="118"/>
        <end position="142"/>
    </location>
</feature>
<evidence type="ECO:0008006" key="4">
    <source>
        <dbReference type="Google" id="ProtNLM"/>
    </source>
</evidence>